<dbReference type="Proteomes" id="UP000821845">
    <property type="component" value="Chromosome 6"/>
</dbReference>
<evidence type="ECO:0000313" key="2">
    <source>
        <dbReference type="Proteomes" id="UP000821845"/>
    </source>
</evidence>
<comment type="caution">
    <text evidence="1">The sequence shown here is derived from an EMBL/GenBank/DDBJ whole genome shotgun (WGS) entry which is preliminary data.</text>
</comment>
<protein>
    <submittedName>
        <fullName evidence="1">Uncharacterized protein</fullName>
    </submittedName>
</protein>
<dbReference type="EMBL" id="CM023486">
    <property type="protein sequence ID" value="KAH6928252.1"/>
    <property type="molecule type" value="Genomic_DNA"/>
</dbReference>
<reference evidence="1" key="1">
    <citation type="submission" date="2020-05" db="EMBL/GenBank/DDBJ databases">
        <title>Large-scale comparative analyses of tick genomes elucidate their genetic diversity and vector capacities.</title>
        <authorList>
            <person name="Jia N."/>
            <person name="Wang J."/>
            <person name="Shi W."/>
            <person name="Du L."/>
            <person name="Sun Y."/>
            <person name="Zhan W."/>
            <person name="Jiang J."/>
            <person name="Wang Q."/>
            <person name="Zhang B."/>
            <person name="Ji P."/>
            <person name="Sakyi L.B."/>
            <person name="Cui X."/>
            <person name="Yuan T."/>
            <person name="Jiang B."/>
            <person name="Yang W."/>
            <person name="Lam T.T.-Y."/>
            <person name="Chang Q."/>
            <person name="Ding S."/>
            <person name="Wang X."/>
            <person name="Zhu J."/>
            <person name="Ruan X."/>
            <person name="Zhao L."/>
            <person name="Wei J."/>
            <person name="Que T."/>
            <person name="Du C."/>
            <person name="Cheng J."/>
            <person name="Dai P."/>
            <person name="Han X."/>
            <person name="Huang E."/>
            <person name="Gao Y."/>
            <person name="Liu J."/>
            <person name="Shao H."/>
            <person name="Ye R."/>
            <person name="Li L."/>
            <person name="Wei W."/>
            <person name="Wang X."/>
            <person name="Wang C."/>
            <person name="Yang T."/>
            <person name="Huo Q."/>
            <person name="Li W."/>
            <person name="Guo W."/>
            <person name="Chen H."/>
            <person name="Zhou L."/>
            <person name="Ni X."/>
            <person name="Tian J."/>
            <person name="Zhou Y."/>
            <person name="Sheng Y."/>
            <person name="Liu T."/>
            <person name="Pan Y."/>
            <person name="Xia L."/>
            <person name="Li J."/>
            <person name="Zhao F."/>
            <person name="Cao W."/>
        </authorList>
    </citation>
    <scope>NUCLEOTIDE SEQUENCE</scope>
    <source>
        <strain evidence="1">Hyas-2018</strain>
    </source>
</reference>
<organism evidence="1 2">
    <name type="scientific">Hyalomma asiaticum</name>
    <name type="common">Tick</name>
    <dbReference type="NCBI Taxonomy" id="266040"/>
    <lineage>
        <taxon>Eukaryota</taxon>
        <taxon>Metazoa</taxon>
        <taxon>Ecdysozoa</taxon>
        <taxon>Arthropoda</taxon>
        <taxon>Chelicerata</taxon>
        <taxon>Arachnida</taxon>
        <taxon>Acari</taxon>
        <taxon>Parasitiformes</taxon>
        <taxon>Ixodida</taxon>
        <taxon>Ixodoidea</taxon>
        <taxon>Ixodidae</taxon>
        <taxon>Hyalomminae</taxon>
        <taxon>Hyalomma</taxon>
    </lineage>
</organism>
<evidence type="ECO:0000313" key="1">
    <source>
        <dbReference type="EMBL" id="KAH6928252.1"/>
    </source>
</evidence>
<keyword evidence="2" id="KW-1185">Reference proteome</keyword>
<name>A0ACB7S4Y4_HYAAI</name>
<accession>A0ACB7S4Y4</accession>
<gene>
    <name evidence="1" type="ORF">HPB50_013045</name>
</gene>
<sequence length="226" mass="25445">MSVPLQFNVVQLPQLEWRMRRKPRRSLRPVVEHRSESFRVPSLSVAICRTGLLLGDATDADAFRKTKHSRFVGASSASQEEQTYSMRPCPGRKLDDRKKGYEYRLSRARRCIENAFGILVSRWRAFLGTMEGEPELPNNMIQAVVCLHNFLMADTAYCPGEYSDALCGETVHGGEWRHTGTETGTKTVPSNNHPTSAAMALRDEVAGCFVPAEGSLPWQLKVARRY</sequence>
<proteinExistence type="predicted"/>